<evidence type="ECO:0000313" key="9">
    <source>
        <dbReference type="Proteomes" id="UP000229784"/>
    </source>
</evidence>
<proteinExistence type="inferred from homology"/>
<reference evidence="9" key="1">
    <citation type="submission" date="2017-09" db="EMBL/GenBank/DDBJ databases">
        <title>Depth-based differentiation of microbial function through sediment-hosted aquifers and enrichment of novel symbionts in the deep terrestrial subsurface.</title>
        <authorList>
            <person name="Probst A.J."/>
            <person name="Ladd B."/>
            <person name="Jarett J.K."/>
            <person name="Geller-Mcgrath D.E."/>
            <person name="Sieber C.M.K."/>
            <person name="Emerson J.B."/>
            <person name="Anantharaman K."/>
            <person name="Thomas B.C."/>
            <person name="Malmstrom R."/>
            <person name="Stieglmeier M."/>
            <person name="Klingl A."/>
            <person name="Woyke T."/>
            <person name="Ryan C.M."/>
            <person name="Banfield J.F."/>
        </authorList>
    </citation>
    <scope>NUCLEOTIDE SEQUENCE [LARGE SCALE GENOMIC DNA]</scope>
</reference>
<dbReference type="PANTHER" id="PTHR33398:SF1">
    <property type="entry name" value="SMALL RIBOSOMAL SUBUNIT PROTEIN BS20C"/>
    <property type="match status" value="1"/>
</dbReference>
<dbReference type="NCBIfam" id="TIGR00029">
    <property type="entry name" value="S20"/>
    <property type="match status" value="1"/>
</dbReference>
<gene>
    <name evidence="7 8" type="primary">rpsT</name>
    <name evidence="8" type="ORF">COT20_01585</name>
</gene>
<dbReference type="AlphaFoldDB" id="A0A2M6XUJ9"/>
<comment type="similarity">
    <text evidence="1 7">Belongs to the bacterial ribosomal protein bS20 family.</text>
</comment>
<dbReference type="Pfam" id="PF01649">
    <property type="entry name" value="Ribosomal_S20p"/>
    <property type="match status" value="1"/>
</dbReference>
<dbReference type="InterPro" id="IPR036510">
    <property type="entry name" value="Ribosomal_bS20_sf"/>
</dbReference>
<dbReference type="Gene3D" id="1.20.58.110">
    <property type="entry name" value="Ribosomal protein S20"/>
    <property type="match status" value="1"/>
</dbReference>
<dbReference type="Proteomes" id="UP000229784">
    <property type="component" value="Unassembled WGS sequence"/>
</dbReference>
<organism evidence="8 9">
    <name type="scientific">bacterium (Candidatus Gribaldobacteria) CG08_land_8_20_14_0_20_39_15</name>
    <dbReference type="NCBI Taxonomy" id="2014273"/>
    <lineage>
        <taxon>Bacteria</taxon>
        <taxon>Candidatus Gribaldobacteria</taxon>
    </lineage>
</organism>
<dbReference type="InterPro" id="IPR002583">
    <property type="entry name" value="Ribosomal_bS20"/>
</dbReference>
<evidence type="ECO:0000256" key="3">
    <source>
        <dbReference type="ARBA" id="ARBA00022884"/>
    </source>
</evidence>
<dbReference type="GO" id="GO:0005829">
    <property type="term" value="C:cytosol"/>
    <property type="evidence" value="ECO:0007669"/>
    <property type="project" value="TreeGrafter"/>
</dbReference>
<keyword evidence="5 7" id="KW-0687">Ribonucleoprotein</keyword>
<keyword evidence="4 7" id="KW-0689">Ribosomal protein</keyword>
<protein>
    <recommendedName>
        <fullName evidence="6 7">Small ribosomal subunit protein bS20</fullName>
    </recommendedName>
</protein>
<accession>A0A2M6XUJ9</accession>
<sequence length="101" mass="11770">MKIIIKQKNFNMPITKSAKKALRQNAKRRKRNIERKTKSKDLIKKVRNLIAQKKFAEVKKLLPRLYKTLDKTAKVGIIKKNTANRKKSRLTKSLNKALSAK</sequence>
<comment type="function">
    <text evidence="7">Binds directly to 16S ribosomal RNA.</text>
</comment>
<evidence type="ECO:0000256" key="7">
    <source>
        <dbReference type="HAMAP-Rule" id="MF_00500"/>
    </source>
</evidence>
<evidence type="ECO:0000256" key="5">
    <source>
        <dbReference type="ARBA" id="ARBA00023274"/>
    </source>
</evidence>
<evidence type="ECO:0000256" key="6">
    <source>
        <dbReference type="ARBA" id="ARBA00035136"/>
    </source>
</evidence>
<dbReference type="PANTHER" id="PTHR33398">
    <property type="entry name" value="30S RIBOSOMAL PROTEIN S20"/>
    <property type="match status" value="1"/>
</dbReference>
<keyword evidence="2 7" id="KW-0699">rRNA-binding</keyword>
<dbReference type="HAMAP" id="MF_00500">
    <property type="entry name" value="Ribosomal_bS20"/>
    <property type="match status" value="1"/>
</dbReference>
<evidence type="ECO:0000256" key="2">
    <source>
        <dbReference type="ARBA" id="ARBA00022730"/>
    </source>
</evidence>
<dbReference type="SUPFAM" id="SSF46992">
    <property type="entry name" value="Ribosomal protein S20"/>
    <property type="match status" value="1"/>
</dbReference>
<evidence type="ECO:0000256" key="1">
    <source>
        <dbReference type="ARBA" id="ARBA00007634"/>
    </source>
</evidence>
<evidence type="ECO:0000313" key="8">
    <source>
        <dbReference type="EMBL" id="PIU15512.1"/>
    </source>
</evidence>
<dbReference type="GO" id="GO:0006412">
    <property type="term" value="P:translation"/>
    <property type="evidence" value="ECO:0007669"/>
    <property type="project" value="UniProtKB-UniRule"/>
</dbReference>
<dbReference type="GO" id="GO:0070181">
    <property type="term" value="F:small ribosomal subunit rRNA binding"/>
    <property type="evidence" value="ECO:0007669"/>
    <property type="project" value="TreeGrafter"/>
</dbReference>
<name>A0A2M6XUJ9_9BACT</name>
<dbReference type="GO" id="GO:0015935">
    <property type="term" value="C:small ribosomal subunit"/>
    <property type="evidence" value="ECO:0007669"/>
    <property type="project" value="TreeGrafter"/>
</dbReference>
<keyword evidence="3 7" id="KW-0694">RNA-binding</keyword>
<evidence type="ECO:0000256" key="4">
    <source>
        <dbReference type="ARBA" id="ARBA00022980"/>
    </source>
</evidence>
<comment type="caution">
    <text evidence="8">The sequence shown here is derived from an EMBL/GenBank/DDBJ whole genome shotgun (WGS) entry which is preliminary data.</text>
</comment>
<dbReference type="GO" id="GO:0003735">
    <property type="term" value="F:structural constituent of ribosome"/>
    <property type="evidence" value="ECO:0007669"/>
    <property type="project" value="InterPro"/>
</dbReference>
<dbReference type="EMBL" id="PEXQ01000039">
    <property type="protein sequence ID" value="PIU15512.1"/>
    <property type="molecule type" value="Genomic_DNA"/>
</dbReference>